<comment type="function">
    <text evidence="5">Involved in urease metallocenter assembly. Binds nickel. Probably functions as a nickel donor during metallocenter assembly.</text>
</comment>
<dbReference type="GO" id="GO:0065003">
    <property type="term" value="P:protein-containing complex assembly"/>
    <property type="evidence" value="ECO:0007669"/>
    <property type="project" value="InterPro"/>
</dbReference>
<dbReference type="GO" id="GO:0006457">
    <property type="term" value="P:protein folding"/>
    <property type="evidence" value="ECO:0007669"/>
    <property type="project" value="InterPro"/>
</dbReference>
<dbReference type="SUPFAM" id="SSF69287">
    <property type="entry name" value="Urease metallochaperone UreE, N-terminal domain"/>
    <property type="match status" value="1"/>
</dbReference>
<accession>A0A7U7J5W5</accession>
<dbReference type="InterPro" id="IPR012406">
    <property type="entry name" value="UreE"/>
</dbReference>
<dbReference type="Pfam" id="PF02814">
    <property type="entry name" value="UreE_N"/>
    <property type="match status" value="1"/>
</dbReference>
<feature type="domain" description="UreE urease accessory N-terminal" evidence="6">
    <location>
        <begin position="15"/>
        <end position="75"/>
    </location>
</feature>
<dbReference type="HAMAP" id="MF_00822">
    <property type="entry name" value="UreE"/>
    <property type="match status" value="1"/>
</dbReference>
<dbReference type="RefSeq" id="WP_230314500.1">
    <property type="nucleotide sequence ID" value="NZ_CBTK010000298.1"/>
</dbReference>
<keyword evidence="3 5" id="KW-0533">Nickel</keyword>
<dbReference type="InterPro" id="IPR007864">
    <property type="entry name" value="UreE_C_dom"/>
</dbReference>
<keyword evidence="2 5" id="KW-0963">Cytoplasm</keyword>
<evidence type="ECO:0000256" key="4">
    <source>
        <dbReference type="ARBA" id="ARBA00023186"/>
    </source>
</evidence>
<keyword evidence="8" id="KW-1185">Reference proteome</keyword>
<dbReference type="Proteomes" id="UP000019184">
    <property type="component" value="Unassembled WGS sequence"/>
</dbReference>
<dbReference type="CDD" id="cd00571">
    <property type="entry name" value="UreE"/>
    <property type="match status" value="1"/>
</dbReference>
<dbReference type="GO" id="GO:0005737">
    <property type="term" value="C:cytoplasm"/>
    <property type="evidence" value="ECO:0007669"/>
    <property type="project" value="UniProtKB-SubCell"/>
</dbReference>
<dbReference type="InterPro" id="IPR036118">
    <property type="entry name" value="UreE_N_sf"/>
</dbReference>
<evidence type="ECO:0000256" key="2">
    <source>
        <dbReference type="ARBA" id="ARBA00022490"/>
    </source>
</evidence>
<evidence type="ECO:0000313" key="7">
    <source>
        <dbReference type="EMBL" id="CDH47317.1"/>
    </source>
</evidence>
<gene>
    <name evidence="5 7" type="primary">ureE</name>
    <name evidence="7" type="ORF">BN874_80007</name>
</gene>
<organism evidence="7 8">
    <name type="scientific">Candidatus Contendobacter odensis Run_B_J11</name>
    <dbReference type="NCBI Taxonomy" id="1400861"/>
    <lineage>
        <taxon>Bacteria</taxon>
        <taxon>Pseudomonadati</taxon>
        <taxon>Pseudomonadota</taxon>
        <taxon>Gammaproteobacteria</taxon>
        <taxon>Candidatus Competibacteraceae</taxon>
        <taxon>Candidatus Contendibacter</taxon>
    </lineage>
</organism>
<dbReference type="Gene3D" id="3.30.70.790">
    <property type="entry name" value="UreE, C-terminal domain"/>
    <property type="match status" value="1"/>
</dbReference>
<evidence type="ECO:0000256" key="1">
    <source>
        <dbReference type="ARBA" id="ARBA00004496"/>
    </source>
</evidence>
<dbReference type="AlphaFoldDB" id="A0A7U7J5W5"/>
<dbReference type="NCBIfam" id="NF009751">
    <property type="entry name" value="PRK13261.1-1"/>
    <property type="match status" value="1"/>
</dbReference>
<dbReference type="GO" id="GO:0016151">
    <property type="term" value="F:nickel cation binding"/>
    <property type="evidence" value="ECO:0007669"/>
    <property type="project" value="UniProtKB-UniRule"/>
</dbReference>
<dbReference type="Gene3D" id="2.60.260.20">
    <property type="entry name" value="Urease metallochaperone UreE, N-terminal domain"/>
    <property type="match status" value="1"/>
</dbReference>
<reference evidence="7 8" key="1">
    <citation type="journal article" date="2014" name="ISME J.">
        <title>Candidatus Competibacter-lineage genomes retrieved from metagenomes reveal functional metabolic diversity.</title>
        <authorList>
            <person name="McIlroy S.J."/>
            <person name="Albertsen M."/>
            <person name="Andresen E.K."/>
            <person name="Saunders A.M."/>
            <person name="Kristiansen R."/>
            <person name="Stokholm-Bjerregaard M."/>
            <person name="Nielsen K.L."/>
            <person name="Nielsen P.H."/>
        </authorList>
    </citation>
    <scope>NUCLEOTIDE SEQUENCE [LARGE SCALE GENOMIC DNA]</scope>
    <source>
        <strain evidence="7 8">Run_B_J11</strain>
    </source>
</reference>
<dbReference type="SMART" id="SM00988">
    <property type="entry name" value="UreE_N"/>
    <property type="match status" value="1"/>
</dbReference>
<evidence type="ECO:0000313" key="8">
    <source>
        <dbReference type="Proteomes" id="UP000019184"/>
    </source>
</evidence>
<dbReference type="GO" id="GO:0051082">
    <property type="term" value="F:unfolded protein binding"/>
    <property type="evidence" value="ECO:0007669"/>
    <property type="project" value="UniProtKB-UniRule"/>
</dbReference>
<dbReference type="GO" id="GO:0019627">
    <property type="term" value="P:urea metabolic process"/>
    <property type="evidence" value="ECO:0007669"/>
    <property type="project" value="InterPro"/>
</dbReference>
<protein>
    <recommendedName>
        <fullName evidence="5">Urease accessory protein UreE</fullName>
    </recommendedName>
</protein>
<proteinExistence type="inferred from homology"/>
<comment type="similarity">
    <text evidence="5">Belongs to the UreE family.</text>
</comment>
<evidence type="ECO:0000259" key="6">
    <source>
        <dbReference type="SMART" id="SM00988"/>
    </source>
</evidence>
<evidence type="ECO:0000256" key="5">
    <source>
        <dbReference type="HAMAP-Rule" id="MF_00822"/>
    </source>
</evidence>
<comment type="caution">
    <text evidence="7">The sequence shown here is derived from an EMBL/GenBank/DDBJ whole genome shotgun (WGS) entry which is preliminary data.</text>
</comment>
<sequence>MLTKMTGDDRLELQIIERLHDALPAQATLTLPFELRQKSRLRTWLDNGAEVGLFLPRGTVLRHSDRLRATCGLIVEVRAATEAVSTARAADPLLLARAAYHLGNRHIALQLGLGWLRYLHDHVLDRMVRELGLEVVCEQAPFEPETGAYSGGHHSHP</sequence>
<dbReference type="Pfam" id="PF05194">
    <property type="entry name" value="UreE_C"/>
    <property type="match status" value="1"/>
</dbReference>
<comment type="subcellular location">
    <subcellularLocation>
        <location evidence="1 5">Cytoplasm</location>
    </subcellularLocation>
</comment>
<dbReference type="InterPro" id="IPR004029">
    <property type="entry name" value="UreE_N"/>
</dbReference>
<evidence type="ECO:0000256" key="3">
    <source>
        <dbReference type="ARBA" id="ARBA00022596"/>
    </source>
</evidence>
<dbReference type="SUPFAM" id="SSF69737">
    <property type="entry name" value="Urease metallochaperone UreE, C-terminal domain"/>
    <property type="match status" value="1"/>
</dbReference>
<name>A0A7U7J5W5_9GAMM</name>
<dbReference type="PIRSF" id="PIRSF036402">
    <property type="entry name" value="Ureas_acces_UreE"/>
    <property type="match status" value="1"/>
</dbReference>
<dbReference type="EMBL" id="CBTK010000298">
    <property type="protein sequence ID" value="CDH47317.1"/>
    <property type="molecule type" value="Genomic_DNA"/>
</dbReference>
<keyword evidence="4 5" id="KW-0143">Chaperone</keyword>